<dbReference type="InterPro" id="IPR036259">
    <property type="entry name" value="MFS_trans_sf"/>
</dbReference>
<dbReference type="PRINTS" id="PR00171">
    <property type="entry name" value="SUGRTRNSPORT"/>
</dbReference>
<keyword evidence="4 9" id="KW-0812">Transmembrane</keyword>
<dbReference type="GO" id="GO:0016020">
    <property type="term" value="C:membrane"/>
    <property type="evidence" value="ECO:0007669"/>
    <property type="project" value="UniProtKB-SubCell"/>
</dbReference>
<dbReference type="InterPro" id="IPR050814">
    <property type="entry name" value="Myo-inositol_Transporter"/>
</dbReference>
<evidence type="ECO:0000256" key="9">
    <source>
        <dbReference type="SAM" id="Phobius"/>
    </source>
</evidence>
<keyword evidence="12" id="KW-1185">Reference proteome</keyword>
<dbReference type="PANTHER" id="PTHR48020:SF12">
    <property type="entry name" value="PROTON MYO-INOSITOL COTRANSPORTER"/>
    <property type="match status" value="1"/>
</dbReference>
<dbReference type="FunFam" id="1.20.1250.20:FF:000073">
    <property type="entry name" value="MFS myo-inositol transporter, putative"/>
    <property type="match status" value="1"/>
</dbReference>
<dbReference type="OrthoDB" id="6339427at2759"/>
<organism evidence="11 12">
    <name type="scientific">Nyssa sinensis</name>
    <dbReference type="NCBI Taxonomy" id="561372"/>
    <lineage>
        <taxon>Eukaryota</taxon>
        <taxon>Viridiplantae</taxon>
        <taxon>Streptophyta</taxon>
        <taxon>Embryophyta</taxon>
        <taxon>Tracheophyta</taxon>
        <taxon>Spermatophyta</taxon>
        <taxon>Magnoliopsida</taxon>
        <taxon>eudicotyledons</taxon>
        <taxon>Gunneridae</taxon>
        <taxon>Pentapetalae</taxon>
        <taxon>asterids</taxon>
        <taxon>Cornales</taxon>
        <taxon>Nyssaceae</taxon>
        <taxon>Nyssa</taxon>
    </lineage>
</organism>
<evidence type="ECO:0000256" key="1">
    <source>
        <dbReference type="ARBA" id="ARBA00004141"/>
    </source>
</evidence>
<evidence type="ECO:0000256" key="7">
    <source>
        <dbReference type="ARBA" id="ARBA00044504"/>
    </source>
</evidence>
<comment type="similarity">
    <text evidence="7">Belongs to the major facilitator superfamily. Phosphate:H(+) symporter (TC 2.A.1.9) family.</text>
</comment>
<dbReference type="InterPro" id="IPR005828">
    <property type="entry name" value="MFS_sugar_transport-like"/>
</dbReference>
<evidence type="ECO:0000256" key="6">
    <source>
        <dbReference type="ARBA" id="ARBA00023136"/>
    </source>
</evidence>
<keyword evidence="3 8" id="KW-0813">Transport</keyword>
<feature type="transmembrane region" description="Helical" evidence="9">
    <location>
        <begin position="284"/>
        <end position="304"/>
    </location>
</feature>
<feature type="transmembrane region" description="Helical" evidence="9">
    <location>
        <begin position="42"/>
        <end position="59"/>
    </location>
</feature>
<dbReference type="PANTHER" id="PTHR48020">
    <property type="entry name" value="PROTON MYO-INOSITOL COTRANSPORTER"/>
    <property type="match status" value="1"/>
</dbReference>
<proteinExistence type="inferred from homology"/>
<sequence>MEGSKPVSLQETIVSMALVGAMIGAAAGGWVNDVCGRKKATLIADVVFLFGSVVMAAAPDPYVLIFGRLLVGLGVGVASVTAPVYIAEASPSEIRGGLVSTNVLMITGGQFLSYLVNLAFTEVPGTWRWMLGVSGVPAVIQFSLMLFLPESPRWLYLKKDKSEAVAVLSKIYDPCRLEEELDQLSAASEEESQRKTAVRYWDVFKSKEIRLAFLAGAGLQAFQQFTGINTVMYYSPTIVQMAGFSSNQLALLLSLIVAAMNATGTVVGIYLIDHVGRRKLALSSLSGVIVSLVLLSAAFFLRSYGSLNGLYGWIAVLGLALYIAFFAPGMGPVPWTVNSEIYPESYRGICGGMSATVNWVSNLIVAQSFLSIAEAVGTGATFLILAGVAVVAFVFVAAFVPETKGLTFEEVEKIWKERAWGNGYGREGLLEEGRES</sequence>
<keyword evidence="6 9" id="KW-0472">Membrane</keyword>
<reference evidence="11 12" key="1">
    <citation type="submission" date="2019-09" db="EMBL/GenBank/DDBJ databases">
        <title>A chromosome-level genome assembly of the Chinese tupelo Nyssa sinensis.</title>
        <authorList>
            <person name="Yang X."/>
            <person name="Kang M."/>
            <person name="Yang Y."/>
            <person name="Xiong H."/>
            <person name="Wang M."/>
            <person name="Zhang Z."/>
            <person name="Wang Z."/>
            <person name="Wu H."/>
            <person name="Ma T."/>
            <person name="Liu J."/>
            <person name="Xi Z."/>
        </authorList>
    </citation>
    <scope>NUCLEOTIDE SEQUENCE [LARGE SCALE GENOMIC DNA]</scope>
    <source>
        <strain evidence="11">J267</strain>
        <tissue evidence="11">Leaf</tissue>
    </source>
</reference>
<dbReference type="Proteomes" id="UP000325577">
    <property type="component" value="Linkage Group LG21"/>
</dbReference>
<keyword evidence="5 9" id="KW-1133">Transmembrane helix</keyword>
<dbReference type="CDD" id="cd17360">
    <property type="entry name" value="MFS_HMIT_like"/>
    <property type="match status" value="1"/>
</dbReference>
<feature type="transmembrane region" description="Helical" evidence="9">
    <location>
        <begin position="65"/>
        <end position="86"/>
    </location>
</feature>
<evidence type="ECO:0000256" key="3">
    <source>
        <dbReference type="ARBA" id="ARBA00022448"/>
    </source>
</evidence>
<evidence type="ECO:0000256" key="2">
    <source>
        <dbReference type="ARBA" id="ARBA00010992"/>
    </source>
</evidence>
<dbReference type="EMBL" id="CM018045">
    <property type="protein sequence ID" value="KAA8527296.1"/>
    <property type="molecule type" value="Genomic_DNA"/>
</dbReference>
<dbReference type="AlphaFoldDB" id="A0A5J5AC17"/>
<accession>A0A5J5AC17</accession>
<evidence type="ECO:0000256" key="8">
    <source>
        <dbReference type="RuleBase" id="RU003346"/>
    </source>
</evidence>
<dbReference type="SUPFAM" id="SSF103473">
    <property type="entry name" value="MFS general substrate transporter"/>
    <property type="match status" value="1"/>
</dbReference>
<dbReference type="InterPro" id="IPR020846">
    <property type="entry name" value="MFS_dom"/>
</dbReference>
<feature type="transmembrane region" description="Helical" evidence="9">
    <location>
        <begin position="98"/>
        <end position="120"/>
    </location>
</feature>
<evidence type="ECO:0000313" key="12">
    <source>
        <dbReference type="Proteomes" id="UP000325577"/>
    </source>
</evidence>
<protein>
    <recommendedName>
        <fullName evidence="10">Major facilitator superfamily (MFS) profile domain-containing protein</fullName>
    </recommendedName>
</protein>
<feature type="domain" description="Major facilitator superfamily (MFS) profile" evidence="10">
    <location>
        <begin position="1"/>
        <end position="404"/>
    </location>
</feature>
<evidence type="ECO:0000256" key="4">
    <source>
        <dbReference type="ARBA" id="ARBA00022692"/>
    </source>
</evidence>
<comment type="similarity">
    <text evidence="2 8">Belongs to the major facilitator superfamily. Sugar transporter (TC 2.A.1.1) family.</text>
</comment>
<comment type="subcellular location">
    <subcellularLocation>
        <location evidence="1">Membrane</location>
        <topology evidence="1">Multi-pass membrane protein</topology>
    </subcellularLocation>
</comment>
<feature type="transmembrane region" description="Helical" evidence="9">
    <location>
        <begin position="249"/>
        <end position="272"/>
    </location>
</feature>
<dbReference type="GO" id="GO:0015791">
    <property type="term" value="P:polyol transmembrane transport"/>
    <property type="evidence" value="ECO:0007669"/>
    <property type="project" value="UniProtKB-ARBA"/>
</dbReference>
<dbReference type="InterPro" id="IPR003663">
    <property type="entry name" value="Sugar/inositol_transpt"/>
</dbReference>
<name>A0A5J5AC17_9ASTE</name>
<dbReference type="PROSITE" id="PS50850">
    <property type="entry name" value="MFS"/>
    <property type="match status" value="1"/>
</dbReference>
<feature type="transmembrane region" description="Helical" evidence="9">
    <location>
        <begin position="376"/>
        <end position="400"/>
    </location>
</feature>
<evidence type="ECO:0000256" key="5">
    <source>
        <dbReference type="ARBA" id="ARBA00022989"/>
    </source>
</evidence>
<dbReference type="Pfam" id="PF00083">
    <property type="entry name" value="Sugar_tr"/>
    <property type="match status" value="1"/>
</dbReference>
<dbReference type="PROSITE" id="PS00216">
    <property type="entry name" value="SUGAR_TRANSPORT_1"/>
    <property type="match status" value="1"/>
</dbReference>
<evidence type="ECO:0000259" key="10">
    <source>
        <dbReference type="PROSITE" id="PS50850"/>
    </source>
</evidence>
<feature type="transmembrane region" description="Helical" evidence="9">
    <location>
        <begin position="12"/>
        <end position="30"/>
    </location>
</feature>
<gene>
    <name evidence="11" type="ORF">F0562_034607</name>
</gene>
<dbReference type="InterPro" id="IPR005829">
    <property type="entry name" value="Sugar_transporter_CS"/>
</dbReference>
<evidence type="ECO:0000313" key="11">
    <source>
        <dbReference type="EMBL" id="KAA8527296.1"/>
    </source>
</evidence>
<feature type="transmembrane region" description="Helical" evidence="9">
    <location>
        <begin position="310"/>
        <end position="327"/>
    </location>
</feature>
<dbReference type="NCBIfam" id="TIGR00879">
    <property type="entry name" value="SP"/>
    <property type="match status" value="1"/>
</dbReference>
<feature type="transmembrane region" description="Helical" evidence="9">
    <location>
        <begin position="126"/>
        <end position="148"/>
    </location>
</feature>
<dbReference type="GO" id="GO:0022857">
    <property type="term" value="F:transmembrane transporter activity"/>
    <property type="evidence" value="ECO:0007669"/>
    <property type="project" value="InterPro"/>
</dbReference>
<dbReference type="Gene3D" id="1.20.1250.20">
    <property type="entry name" value="MFS general substrate transporter like domains"/>
    <property type="match status" value="1"/>
</dbReference>
<dbReference type="PROSITE" id="PS00217">
    <property type="entry name" value="SUGAR_TRANSPORT_2"/>
    <property type="match status" value="1"/>
</dbReference>
<dbReference type="GO" id="GO:0015798">
    <property type="term" value="P:myo-inositol transport"/>
    <property type="evidence" value="ECO:0007669"/>
    <property type="project" value="UniProtKB-ARBA"/>
</dbReference>